<gene>
    <name evidence="3" type="ORF">FHS31_000994</name>
</gene>
<dbReference type="Proteomes" id="UP000727456">
    <property type="component" value="Unassembled WGS sequence"/>
</dbReference>
<keyword evidence="4" id="KW-1185">Reference proteome</keyword>
<dbReference type="CDD" id="cd17541">
    <property type="entry name" value="REC_CheB-like"/>
    <property type="match status" value="1"/>
</dbReference>
<protein>
    <submittedName>
        <fullName evidence="3">Chemotaxis response regulator CheB</fullName>
    </submittedName>
</protein>
<name>A0ABX0TQN4_9SPHN</name>
<dbReference type="InterPro" id="IPR011006">
    <property type="entry name" value="CheY-like_superfamily"/>
</dbReference>
<dbReference type="PROSITE" id="PS50110">
    <property type="entry name" value="RESPONSE_REGULATORY"/>
    <property type="match status" value="1"/>
</dbReference>
<evidence type="ECO:0000313" key="4">
    <source>
        <dbReference type="Proteomes" id="UP000727456"/>
    </source>
</evidence>
<dbReference type="Gene3D" id="3.40.50.2300">
    <property type="match status" value="1"/>
</dbReference>
<evidence type="ECO:0000256" key="1">
    <source>
        <dbReference type="PROSITE-ProRule" id="PRU00169"/>
    </source>
</evidence>
<feature type="modified residue" description="4-aspartylphosphate" evidence="1">
    <location>
        <position position="53"/>
    </location>
</feature>
<dbReference type="Pfam" id="PF00072">
    <property type="entry name" value="Response_reg"/>
    <property type="match status" value="1"/>
</dbReference>
<proteinExistence type="predicted"/>
<dbReference type="RefSeq" id="WP_167072264.1">
    <property type="nucleotide sequence ID" value="NZ_JAAOZC010000002.1"/>
</dbReference>
<comment type="caution">
    <text evidence="3">The sequence shown here is derived from an EMBL/GenBank/DDBJ whole genome shotgun (WGS) entry which is preliminary data.</text>
</comment>
<reference evidence="3 4" key="1">
    <citation type="submission" date="2020-03" db="EMBL/GenBank/DDBJ databases">
        <title>Genomic Encyclopedia of Type Strains, Phase III (KMG-III): the genomes of soil and plant-associated and newly described type strains.</title>
        <authorList>
            <person name="Whitman W."/>
        </authorList>
    </citation>
    <scope>NUCLEOTIDE SEQUENCE [LARGE SCALE GENOMIC DNA]</scope>
    <source>
        <strain evidence="3 4">CECT 8804</strain>
    </source>
</reference>
<dbReference type="PANTHER" id="PTHR42872:SF6">
    <property type="entry name" value="PROTEIN-GLUTAMATE METHYLESTERASE_PROTEIN-GLUTAMINE GLUTAMINASE"/>
    <property type="match status" value="1"/>
</dbReference>
<dbReference type="SMART" id="SM00448">
    <property type="entry name" value="REC"/>
    <property type="match status" value="1"/>
</dbReference>
<dbReference type="PANTHER" id="PTHR42872">
    <property type="entry name" value="PROTEIN-GLUTAMATE METHYLESTERASE/PROTEIN-GLUTAMINE GLUTAMINASE"/>
    <property type="match status" value="1"/>
</dbReference>
<organism evidence="3 4">
    <name type="scientific">Sphingomonas vulcanisoli</name>
    <dbReference type="NCBI Taxonomy" id="1658060"/>
    <lineage>
        <taxon>Bacteria</taxon>
        <taxon>Pseudomonadati</taxon>
        <taxon>Pseudomonadota</taxon>
        <taxon>Alphaproteobacteria</taxon>
        <taxon>Sphingomonadales</taxon>
        <taxon>Sphingomonadaceae</taxon>
        <taxon>Sphingomonas</taxon>
    </lineage>
</organism>
<dbReference type="InterPro" id="IPR001789">
    <property type="entry name" value="Sig_transdc_resp-reg_receiver"/>
</dbReference>
<sequence length="143" mass="15705">MINVLIVDDSITIRGMLTSVLQGDRDIKVAVAEDVIEAEQMLTTDHFDVITLDQEMPGMRGLEFLKLLRERHDAPVVMLSSSTGRGMDFRTQALIAGAAGVFDKADAIRQSAELIKLVKDVAHRHAKIEAEDAAAIRDHVAQN</sequence>
<keyword evidence="1" id="KW-0597">Phosphoprotein</keyword>
<dbReference type="EMBL" id="JAAOZC010000002">
    <property type="protein sequence ID" value="NIJ07398.1"/>
    <property type="molecule type" value="Genomic_DNA"/>
</dbReference>
<accession>A0ABX0TQN4</accession>
<evidence type="ECO:0000259" key="2">
    <source>
        <dbReference type="PROSITE" id="PS50110"/>
    </source>
</evidence>
<feature type="domain" description="Response regulatory" evidence="2">
    <location>
        <begin position="3"/>
        <end position="119"/>
    </location>
</feature>
<dbReference type="SUPFAM" id="SSF52172">
    <property type="entry name" value="CheY-like"/>
    <property type="match status" value="1"/>
</dbReference>
<evidence type="ECO:0000313" key="3">
    <source>
        <dbReference type="EMBL" id="NIJ07398.1"/>
    </source>
</evidence>